<keyword evidence="4 11" id="KW-1134">Transmembrane beta strand</keyword>
<evidence type="ECO:0000256" key="4">
    <source>
        <dbReference type="ARBA" id="ARBA00022452"/>
    </source>
</evidence>
<dbReference type="PROSITE" id="PS52016">
    <property type="entry name" value="TONB_DEPENDENT_REC_3"/>
    <property type="match status" value="1"/>
</dbReference>
<evidence type="ECO:0000256" key="1">
    <source>
        <dbReference type="ARBA" id="ARBA00004571"/>
    </source>
</evidence>
<evidence type="ECO:0000256" key="11">
    <source>
        <dbReference type="PROSITE-ProRule" id="PRU01360"/>
    </source>
</evidence>
<dbReference type="InterPro" id="IPR037066">
    <property type="entry name" value="Plug_dom_sf"/>
</dbReference>
<dbReference type="InterPro" id="IPR036942">
    <property type="entry name" value="Beta-barrel_TonB_sf"/>
</dbReference>
<proteinExistence type="inferred from homology"/>
<evidence type="ECO:0000256" key="5">
    <source>
        <dbReference type="ARBA" id="ARBA00022692"/>
    </source>
</evidence>
<evidence type="ECO:0000256" key="6">
    <source>
        <dbReference type="ARBA" id="ARBA00022729"/>
    </source>
</evidence>
<dbReference type="InterPro" id="IPR039426">
    <property type="entry name" value="TonB-dep_rcpt-like"/>
</dbReference>
<dbReference type="InterPro" id="IPR000531">
    <property type="entry name" value="Beta-barrel_TonB"/>
</dbReference>
<evidence type="ECO:0000256" key="12">
    <source>
        <dbReference type="RuleBase" id="RU003357"/>
    </source>
</evidence>
<evidence type="ECO:0000256" key="8">
    <source>
        <dbReference type="ARBA" id="ARBA00023136"/>
    </source>
</evidence>
<dbReference type="RefSeq" id="WP_376920896.1">
    <property type="nucleotide sequence ID" value="NZ_JBHRSW010000029.1"/>
</dbReference>
<accession>A0ABV7FRP4</accession>
<dbReference type="PANTHER" id="PTHR30069:SF29">
    <property type="entry name" value="HEMOGLOBIN AND HEMOGLOBIN-HAPTOGLOBIN-BINDING PROTEIN 1-RELATED"/>
    <property type="match status" value="1"/>
</dbReference>
<feature type="domain" description="TonB-dependent receptor plug" evidence="15">
    <location>
        <begin position="44"/>
        <end position="150"/>
    </location>
</feature>
<evidence type="ECO:0000256" key="9">
    <source>
        <dbReference type="ARBA" id="ARBA00023170"/>
    </source>
</evidence>
<keyword evidence="7 12" id="KW-0798">TonB box</keyword>
<dbReference type="EMBL" id="JBHRSW010000029">
    <property type="protein sequence ID" value="MFC3122775.1"/>
    <property type="molecule type" value="Genomic_DNA"/>
</dbReference>
<keyword evidence="8 11" id="KW-0472">Membrane</keyword>
<evidence type="ECO:0000259" key="15">
    <source>
        <dbReference type="Pfam" id="PF07715"/>
    </source>
</evidence>
<evidence type="ECO:0000256" key="2">
    <source>
        <dbReference type="ARBA" id="ARBA00008143"/>
    </source>
</evidence>
<dbReference type="PANTHER" id="PTHR30069">
    <property type="entry name" value="TONB-DEPENDENT OUTER MEMBRANE RECEPTOR"/>
    <property type="match status" value="1"/>
</dbReference>
<comment type="similarity">
    <text evidence="2">Belongs to the TonB-dependent receptor family. Hemoglobin/haptoglobin binding protein subfamily.</text>
</comment>
<comment type="caution">
    <text evidence="16">The sequence shown here is derived from an EMBL/GenBank/DDBJ whole genome shotgun (WGS) entry which is preliminary data.</text>
</comment>
<reference evidence="17" key="1">
    <citation type="journal article" date="2019" name="Int. J. Syst. Evol. Microbiol.">
        <title>The Global Catalogue of Microorganisms (GCM) 10K type strain sequencing project: providing services to taxonomists for standard genome sequencing and annotation.</title>
        <authorList>
            <consortium name="The Broad Institute Genomics Platform"/>
            <consortium name="The Broad Institute Genome Sequencing Center for Infectious Disease"/>
            <person name="Wu L."/>
            <person name="Ma J."/>
        </authorList>
    </citation>
    <scope>NUCLEOTIDE SEQUENCE [LARGE SCALE GENOMIC DNA]</scope>
    <source>
        <strain evidence="17">KCTC 52473</strain>
    </source>
</reference>
<dbReference type="Gene3D" id="2.40.170.20">
    <property type="entry name" value="TonB-dependent receptor, beta-barrel domain"/>
    <property type="match status" value="1"/>
</dbReference>
<dbReference type="CDD" id="cd01347">
    <property type="entry name" value="ligand_gated_channel"/>
    <property type="match status" value="1"/>
</dbReference>
<dbReference type="Pfam" id="PF00593">
    <property type="entry name" value="TonB_dep_Rec_b-barrel"/>
    <property type="match status" value="1"/>
</dbReference>
<dbReference type="Gene3D" id="2.170.130.10">
    <property type="entry name" value="TonB-dependent receptor, plug domain"/>
    <property type="match status" value="1"/>
</dbReference>
<evidence type="ECO:0000259" key="14">
    <source>
        <dbReference type="Pfam" id="PF00593"/>
    </source>
</evidence>
<feature type="signal peptide" evidence="13">
    <location>
        <begin position="1"/>
        <end position="21"/>
    </location>
</feature>
<dbReference type="SUPFAM" id="SSF56935">
    <property type="entry name" value="Porins"/>
    <property type="match status" value="1"/>
</dbReference>
<feature type="domain" description="TonB-dependent receptor-like beta-barrel" evidence="14">
    <location>
        <begin position="203"/>
        <end position="587"/>
    </location>
</feature>
<evidence type="ECO:0000313" key="16">
    <source>
        <dbReference type="EMBL" id="MFC3122775.1"/>
    </source>
</evidence>
<keyword evidence="10 11" id="KW-0998">Cell outer membrane</keyword>
<comment type="subcellular location">
    <subcellularLocation>
        <location evidence="1 11">Cell outer membrane</location>
        <topology evidence="1 11">Multi-pass membrane protein</topology>
    </subcellularLocation>
</comment>
<dbReference type="Proteomes" id="UP001595478">
    <property type="component" value="Unassembled WGS sequence"/>
</dbReference>
<keyword evidence="9 16" id="KW-0675">Receptor</keyword>
<sequence length="614" mass="67726">MQCHKISLAISVALSSPFVLAESSNFEESVENIVVVSSRIAMPLREVATSISVVTEEDLAQRGYVSFVEALRTQVAINTSSSGGIGSVSSLRVRGEEGYRTLVRIDGVDISDPTGVQVQPQLAHLVSSNITRVEILRGSQGLVYGADAGGVINVSTGRQQEGMFGSVTAEAGRYKSRNLSAEIGGTSGSLEYYISAADYSTEGFNARVSDTELADNDGYDNTTIHTRLAYKVSDNLHLGLVARTNDGEGEFDACGFGDSFTHLCSSDFHQDNVRFHAEYEHGDTNHQVALVKTLVERENFNQGIASFLTKGFAERLEYIGNAEIGDNSQLVWGFDWEKEVISTANQGRIQKGYYVEYQSEVLSDTFLTAGARYDDNEDFGEHLSYRLSAAKLWSLAEGELKLRTSYGTGFRAPSVFEVEYNRGPFAFAPASETQLKEEQSKGYEFGVGYTNDQGSSYEIVYFDQKIEDSIFFDLSGFSGYLQDIGTSFSEGLEVIINQSLADELVLTANYTYNDTEDTSGEQRLRRPKHLANIGLSYSLNRLQFTANMRFVRDFTDIGGELPNYDLVDISARYQVDDNLLLFARIENAFDTEYQDLAAFNTSGAALNAGLKYHF</sequence>
<evidence type="ECO:0000256" key="10">
    <source>
        <dbReference type="ARBA" id="ARBA00023237"/>
    </source>
</evidence>
<evidence type="ECO:0000313" key="17">
    <source>
        <dbReference type="Proteomes" id="UP001595478"/>
    </source>
</evidence>
<evidence type="ECO:0000256" key="7">
    <source>
        <dbReference type="ARBA" id="ARBA00023077"/>
    </source>
</evidence>
<protein>
    <submittedName>
        <fullName evidence="16">TonB-dependent receptor plug domain-containing protein</fullName>
    </submittedName>
</protein>
<evidence type="ECO:0000256" key="13">
    <source>
        <dbReference type="SAM" id="SignalP"/>
    </source>
</evidence>
<keyword evidence="17" id="KW-1185">Reference proteome</keyword>
<keyword evidence="3 11" id="KW-0813">Transport</keyword>
<dbReference type="Pfam" id="PF07715">
    <property type="entry name" value="Plug"/>
    <property type="match status" value="1"/>
</dbReference>
<evidence type="ECO:0000256" key="3">
    <source>
        <dbReference type="ARBA" id="ARBA00022448"/>
    </source>
</evidence>
<keyword evidence="6 13" id="KW-0732">Signal</keyword>
<gene>
    <name evidence="16" type="ORF">ACFOHL_14210</name>
</gene>
<dbReference type="InterPro" id="IPR012910">
    <property type="entry name" value="Plug_dom"/>
</dbReference>
<organism evidence="16 17">
    <name type="scientific">Agaribacter flavus</name>
    <dbReference type="NCBI Taxonomy" id="1902781"/>
    <lineage>
        <taxon>Bacteria</taxon>
        <taxon>Pseudomonadati</taxon>
        <taxon>Pseudomonadota</taxon>
        <taxon>Gammaproteobacteria</taxon>
        <taxon>Alteromonadales</taxon>
        <taxon>Alteromonadaceae</taxon>
        <taxon>Agaribacter</taxon>
    </lineage>
</organism>
<name>A0ABV7FRP4_9ALTE</name>
<feature type="chain" id="PRO_5045101491" evidence="13">
    <location>
        <begin position="22"/>
        <end position="614"/>
    </location>
</feature>
<keyword evidence="5 11" id="KW-0812">Transmembrane</keyword>